<dbReference type="RefSeq" id="WP_407991021.1">
    <property type="nucleotide sequence ID" value="NZ_AP035881.2"/>
</dbReference>
<feature type="signal peptide" evidence="1">
    <location>
        <begin position="1"/>
        <end position="24"/>
    </location>
</feature>
<dbReference type="EMBL" id="AP035881">
    <property type="protein sequence ID" value="BFP48845.1"/>
    <property type="molecule type" value="Genomic_DNA"/>
</dbReference>
<organism evidence="2">
    <name type="scientific">Kitasatospora sp. CMC57</name>
    <dbReference type="NCBI Taxonomy" id="3231513"/>
    <lineage>
        <taxon>Bacteria</taxon>
        <taxon>Bacillati</taxon>
        <taxon>Actinomycetota</taxon>
        <taxon>Actinomycetes</taxon>
        <taxon>Kitasatosporales</taxon>
        <taxon>Streptomycetaceae</taxon>
        <taxon>Kitasatospora</taxon>
    </lineage>
</organism>
<keyword evidence="1" id="KW-0732">Signal</keyword>
<accession>A0AB33K3P0</accession>
<evidence type="ECO:0008006" key="3">
    <source>
        <dbReference type="Google" id="ProtNLM"/>
    </source>
</evidence>
<dbReference type="AlphaFoldDB" id="A0AB33K3P0"/>
<name>A0AB33K3P0_9ACTN</name>
<feature type="chain" id="PRO_5044323891" description="Htaa domain-containing protein" evidence="1">
    <location>
        <begin position="25"/>
        <end position="206"/>
    </location>
</feature>
<sequence length="206" mass="22182">MKLRRLFSMLFAALLMTMVTPATASASGMPSGPYVSPWGTAQVTWADSFKARLADRAVVITPIAPVTAPPDDSGIISDIGWTSGDYIDLENFGRVYYPGGVRLSTPDTGGSWTMDEFWLRFSPNRGLSSYLEVNGTKSPTEQLFCSYTLRDAFGAGWGLTFGGVRTAKVPLTLTDIGADTLNEALGTSFHAGEPFGVLSGEFRYIP</sequence>
<protein>
    <recommendedName>
        <fullName evidence="3">Htaa domain-containing protein</fullName>
    </recommendedName>
</protein>
<evidence type="ECO:0000313" key="2">
    <source>
        <dbReference type="EMBL" id="BFP48845.1"/>
    </source>
</evidence>
<evidence type="ECO:0000256" key="1">
    <source>
        <dbReference type="SAM" id="SignalP"/>
    </source>
</evidence>
<gene>
    <name evidence="2" type="ORF">KCMC57_52130</name>
</gene>
<proteinExistence type="predicted"/>
<reference evidence="2" key="1">
    <citation type="submission" date="2024-07" db="EMBL/GenBank/DDBJ databases">
        <title>Complete genome sequences of cellulolytic bacteria, Kitasatospora sp. CMC57 and Streptomyces sp. CMC78, isolated from Japanese agricultural soil.</title>
        <authorList>
            <person name="Hashimoto T."/>
            <person name="Ito M."/>
            <person name="Iwamoto M."/>
            <person name="Fukahori D."/>
            <person name="Shoda T."/>
            <person name="Sakoda M."/>
            <person name="Morohoshi T."/>
            <person name="Mitsuboshi M."/>
            <person name="Nishizawa T."/>
        </authorList>
    </citation>
    <scope>NUCLEOTIDE SEQUENCE</scope>
    <source>
        <strain evidence="2">CMC57</strain>
    </source>
</reference>